<accession>A0A9Q8T4E0</accession>
<keyword evidence="3" id="KW-1185">Reference proteome</keyword>
<gene>
    <name evidence="2" type="ORF">CLUP02_14505</name>
</gene>
<name>A0A9Q8T4E0_9PEZI</name>
<evidence type="ECO:0000313" key="3">
    <source>
        <dbReference type="Proteomes" id="UP000830671"/>
    </source>
</evidence>
<reference evidence="2" key="1">
    <citation type="journal article" date="2021" name="Mol. Plant Microbe Interact.">
        <title>Complete Genome Sequence of the Plant-Pathogenic Fungus Colletotrichum lupini.</title>
        <authorList>
            <person name="Baroncelli R."/>
            <person name="Pensec F."/>
            <person name="Da Lio D."/>
            <person name="Boufleur T."/>
            <person name="Vicente I."/>
            <person name="Sarrocco S."/>
            <person name="Picot A."/>
            <person name="Baraldi E."/>
            <person name="Sukno S."/>
            <person name="Thon M."/>
            <person name="Le Floch G."/>
        </authorList>
    </citation>
    <scope>NUCLEOTIDE SEQUENCE</scope>
    <source>
        <strain evidence="2">IMI 504893</strain>
    </source>
</reference>
<organism evidence="2 3">
    <name type="scientific">Colletotrichum lupini</name>
    <dbReference type="NCBI Taxonomy" id="145971"/>
    <lineage>
        <taxon>Eukaryota</taxon>
        <taxon>Fungi</taxon>
        <taxon>Dikarya</taxon>
        <taxon>Ascomycota</taxon>
        <taxon>Pezizomycotina</taxon>
        <taxon>Sordariomycetes</taxon>
        <taxon>Hypocreomycetidae</taxon>
        <taxon>Glomerellales</taxon>
        <taxon>Glomerellaceae</taxon>
        <taxon>Colletotrichum</taxon>
        <taxon>Colletotrichum acutatum species complex</taxon>
    </lineage>
</organism>
<dbReference type="Pfam" id="PF18951">
    <property type="entry name" value="DUF5695"/>
    <property type="match status" value="1"/>
</dbReference>
<dbReference type="Proteomes" id="UP000830671">
    <property type="component" value="Chromosome 7"/>
</dbReference>
<dbReference type="EMBL" id="CP019479">
    <property type="protein sequence ID" value="UQC88978.1"/>
    <property type="molecule type" value="Genomic_DNA"/>
</dbReference>
<sequence>MTLPKRAFLQVAQYKGKEPEPTSTMRFPSPQIIGFNPSLVRMYYFLATRHGLIISTRQPVIRANITLVSMKKSQLHALFYLSLSILFGTVFGQDDLGKMNGFAFFETSHFRARFMRDAQVLASLNPIGDDFDFLPFDILENRSRNGQYHWGDITYRYRAQGDNTWMQNHISMSIAIPSPVFVFHLSVLHFTITNLPGLNYNGWRSSSEALSASGHLSSPSRVPESPSSEKNAHLAAGRNQSPAPLSFSSVALTAILRCPENAHAKTEELDILDDATSEANISHSSGDMSEERSTSADSQWVSSRTHKFDIDLSNAYRYQKPKTSFNIKSVLWLIFQFHT</sequence>
<feature type="compositionally biased region" description="Low complexity" evidence="1">
    <location>
        <begin position="217"/>
        <end position="229"/>
    </location>
</feature>
<feature type="region of interest" description="Disordered" evidence="1">
    <location>
        <begin position="279"/>
        <end position="300"/>
    </location>
</feature>
<evidence type="ECO:0000313" key="2">
    <source>
        <dbReference type="EMBL" id="UQC88978.1"/>
    </source>
</evidence>
<dbReference type="GeneID" id="73348443"/>
<proteinExistence type="predicted"/>
<feature type="region of interest" description="Disordered" evidence="1">
    <location>
        <begin position="214"/>
        <end position="241"/>
    </location>
</feature>
<dbReference type="InterPro" id="IPR043750">
    <property type="entry name" value="DUF5695"/>
</dbReference>
<dbReference type="KEGG" id="clup:CLUP02_14505"/>
<dbReference type="RefSeq" id="XP_049150579.1">
    <property type="nucleotide sequence ID" value="XM_049293433.1"/>
</dbReference>
<protein>
    <submittedName>
        <fullName evidence="2">Uncharacterized protein</fullName>
    </submittedName>
</protein>
<evidence type="ECO:0000256" key="1">
    <source>
        <dbReference type="SAM" id="MobiDB-lite"/>
    </source>
</evidence>
<dbReference type="AlphaFoldDB" id="A0A9Q8T4E0"/>